<comment type="caution">
    <text evidence="2">The sequence shown here is derived from an EMBL/GenBank/DDBJ whole genome shotgun (WGS) entry which is preliminary data.</text>
</comment>
<evidence type="ECO:0000256" key="1">
    <source>
        <dbReference type="SAM" id="MobiDB-lite"/>
    </source>
</evidence>
<feature type="compositionally biased region" description="Basic and acidic residues" evidence="1">
    <location>
        <begin position="13"/>
        <end position="30"/>
    </location>
</feature>
<gene>
    <name evidence="2" type="ORF">JG688_00017622</name>
</gene>
<dbReference type="AlphaFoldDB" id="A0A8J5MC21"/>
<reference evidence="2" key="1">
    <citation type="submission" date="2021-01" db="EMBL/GenBank/DDBJ databases">
        <title>Phytophthora aleatoria, a newly-described species from Pinus radiata is distinct from Phytophthora cactorum isolates based on comparative genomics.</title>
        <authorList>
            <person name="Mcdougal R."/>
            <person name="Panda P."/>
            <person name="Williams N."/>
            <person name="Studholme D.J."/>
        </authorList>
    </citation>
    <scope>NUCLEOTIDE SEQUENCE</scope>
    <source>
        <strain evidence="2">NZFS 4037</strain>
    </source>
</reference>
<proteinExistence type="predicted"/>
<feature type="compositionally biased region" description="Basic and acidic residues" evidence="1">
    <location>
        <begin position="50"/>
        <end position="61"/>
    </location>
</feature>
<sequence>MVFGEEYSDDEGERNVGRGKVRGEHDEEHPVSVPKAVARLERATGGQLSEGERGGKCREVLGHGNSGEGA</sequence>
<feature type="region of interest" description="Disordered" evidence="1">
    <location>
        <begin position="1"/>
        <end position="70"/>
    </location>
</feature>
<feature type="compositionally biased region" description="Acidic residues" evidence="1">
    <location>
        <begin position="1"/>
        <end position="12"/>
    </location>
</feature>
<evidence type="ECO:0000313" key="3">
    <source>
        <dbReference type="Proteomes" id="UP000709295"/>
    </source>
</evidence>
<keyword evidence="3" id="KW-1185">Reference proteome</keyword>
<accession>A0A8J5MC21</accession>
<dbReference type="EMBL" id="JAENGY010002726">
    <property type="protein sequence ID" value="KAG6943387.1"/>
    <property type="molecule type" value="Genomic_DNA"/>
</dbReference>
<protein>
    <submittedName>
        <fullName evidence="2">Uncharacterized protein</fullName>
    </submittedName>
</protein>
<evidence type="ECO:0000313" key="2">
    <source>
        <dbReference type="EMBL" id="KAG6943387.1"/>
    </source>
</evidence>
<dbReference type="Proteomes" id="UP000709295">
    <property type="component" value="Unassembled WGS sequence"/>
</dbReference>
<organism evidence="2 3">
    <name type="scientific">Phytophthora aleatoria</name>
    <dbReference type="NCBI Taxonomy" id="2496075"/>
    <lineage>
        <taxon>Eukaryota</taxon>
        <taxon>Sar</taxon>
        <taxon>Stramenopiles</taxon>
        <taxon>Oomycota</taxon>
        <taxon>Peronosporomycetes</taxon>
        <taxon>Peronosporales</taxon>
        <taxon>Peronosporaceae</taxon>
        <taxon>Phytophthora</taxon>
    </lineage>
</organism>
<name>A0A8J5MC21_9STRA</name>